<dbReference type="GO" id="GO:0016818">
    <property type="term" value="F:hydrolase activity, acting on acid anhydrides, in phosphorus-containing anhydrides"/>
    <property type="evidence" value="ECO:0007669"/>
    <property type="project" value="InterPro"/>
</dbReference>
<feature type="region of interest" description="Disordered" evidence="12">
    <location>
        <begin position="417"/>
        <end position="436"/>
    </location>
</feature>
<comment type="subcellular location">
    <subcellularLocation>
        <location evidence="1">Nucleus</location>
    </subcellularLocation>
</comment>
<evidence type="ECO:0000256" key="4">
    <source>
        <dbReference type="ARBA" id="ARBA00022741"/>
    </source>
</evidence>
<evidence type="ECO:0000256" key="7">
    <source>
        <dbReference type="ARBA" id="ARBA00022806"/>
    </source>
</evidence>
<evidence type="ECO:0000256" key="2">
    <source>
        <dbReference type="ARBA" id="ARBA00007025"/>
    </source>
</evidence>
<dbReference type="GeneID" id="77729920"/>
<dbReference type="AlphaFoldDB" id="A0AA38LYS3"/>
<dbReference type="InterPro" id="IPR001650">
    <property type="entry name" value="Helicase_C-like"/>
</dbReference>
<feature type="domain" description="Helicase ATP-binding" evidence="14">
    <location>
        <begin position="305"/>
        <end position="501"/>
    </location>
</feature>
<feature type="domain" description="RING-type" evidence="13">
    <location>
        <begin position="662"/>
        <end position="702"/>
    </location>
</feature>
<dbReference type="Pfam" id="PF00176">
    <property type="entry name" value="SNF2-rel_dom"/>
    <property type="match status" value="1"/>
</dbReference>
<keyword evidence="3" id="KW-0479">Metal-binding</keyword>
<evidence type="ECO:0000256" key="10">
    <source>
        <dbReference type="ARBA" id="ARBA00023242"/>
    </source>
</evidence>
<protein>
    <submittedName>
        <fullName evidence="16">SWI/SNF related, matrix associated, actin dependent regulator of chromatin, subfamily a, member 3</fullName>
    </submittedName>
</protein>
<dbReference type="SUPFAM" id="SSF52540">
    <property type="entry name" value="P-loop containing nucleoside triphosphate hydrolases"/>
    <property type="match status" value="2"/>
</dbReference>
<keyword evidence="6" id="KW-0378">Hydrolase</keyword>
<name>A0AA38LYS3_9TREE</name>
<evidence type="ECO:0000259" key="14">
    <source>
        <dbReference type="PROSITE" id="PS51192"/>
    </source>
</evidence>
<dbReference type="InterPro" id="IPR027417">
    <property type="entry name" value="P-loop_NTPase"/>
</dbReference>
<dbReference type="GO" id="GO:0008270">
    <property type="term" value="F:zinc ion binding"/>
    <property type="evidence" value="ECO:0007669"/>
    <property type="project" value="UniProtKB-KW"/>
</dbReference>
<keyword evidence="8" id="KW-0862">Zinc</keyword>
<evidence type="ECO:0000256" key="11">
    <source>
        <dbReference type="PROSITE-ProRule" id="PRU00175"/>
    </source>
</evidence>
<keyword evidence="9" id="KW-0067">ATP-binding</keyword>
<dbReference type="InterPro" id="IPR000330">
    <property type="entry name" value="SNF2_N"/>
</dbReference>
<evidence type="ECO:0000259" key="15">
    <source>
        <dbReference type="PROSITE" id="PS51194"/>
    </source>
</evidence>
<gene>
    <name evidence="16" type="ORF">MKK02DRAFT_39660</name>
</gene>
<dbReference type="Gene3D" id="3.40.50.300">
    <property type="entry name" value="P-loop containing nucleotide triphosphate hydrolases"/>
    <property type="match status" value="1"/>
</dbReference>
<feature type="compositionally biased region" description="Acidic residues" evidence="12">
    <location>
        <begin position="22"/>
        <end position="31"/>
    </location>
</feature>
<evidence type="ECO:0000256" key="6">
    <source>
        <dbReference type="ARBA" id="ARBA00022801"/>
    </source>
</evidence>
<dbReference type="GO" id="GO:0006281">
    <property type="term" value="P:DNA repair"/>
    <property type="evidence" value="ECO:0007669"/>
    <property type="project" value="TreeGrafter"/>
</dbReference>
<proteinExistence type="inferred from homology"/>
<evidence type="ECO:0000256" key="1">
    <source>
        <dbReference type="ARBA" id="ARBA00004123"/>
    </source>
</evidence>
<dbReference type="InterPro" id="IPR038718">
    <property type="entry name" value="SNF2-like_sf"/>
</dbReference>
<dbReference type="InterPro" id="IPR001841">
    <property type="entry name" value="Znf_RING"/>
</dbReference>
<dbReference type="EMBL" id="JAKWFO010000001">
    <property type="protein sequence ID" value="KAI9639359.1"/>
    <property type="molecule type" value="Genomic_DNA"/>
</dbReference>
<dbReference type="Gene3D" id="3.40.50.10810">
    <property type="entry name" value="Tandem AAA-ATPase domain"/>
    <property type="match status" value="1"/>
</dbReference>
<feature type="domain" description="Helicase C-terminal" evidence="15">
    <location>
        <begin position="734"/>
        <end position="891"/>
    </location>
</feature>
<evidence type="ECO:0000256" key="8">
    <source>
        <dbReference type="ARBA" id="ARBA00022833"/>
    </source>
</evidence>
<evidence type="ECO:0000256" key="5">
    <source>
        <dbReference type="ARBA" id="ARBA00022771"/>
    </source>
</evidence>
<evidence type="ECO:0000256" key="9">
    <source>
        <dbReference type="ARBA" id="ARBA00022840"/>
    </source>
</evidence>
<dbReference type="Proteomes" id="UP001164286">
    <property type="component" value="Unassembled WGS sequence"/>
</dbReference>
<evidence type="ECO:0000256" key="12">
    <source>
        <dbReference type="SAM" id="MobiDB-lite"/>
    </source>
</evidence>
<comment type="caution">
    <text evidence="16">The sequence shown here is derived from an EMBL/GenBank/DDBJ whole genome shotgun (WGS) entry which is preliminary data.</text>
</comment>
<dbReference type="CDD" id="cd18793">
    <property type="entry name" value="SF2_C_SNF"/>
    <property type="match status" value="1"/>
</dbReference>
<accession>A0AA38LYS3</accession>
<dbReference type="GO" id="GO:0004386">
    <property type="term" value="F:helicase activity"/>
    <property type="evidence" value="ECO:0007669"/>
    <property type="project" value="UniProtKB-KW"/>
</dbReference>
<dbReference type="GO" id="GO:0008094">
    <property type="term" value="F:ATP-dependent activity, acting on DNA"/>
    <property type="evidence" value="ECO:0007669"/>
    <property type="project" value="TreeGrafter"/>
</dbReference>
<dbReference type="InterPro" id="IPR014905">
    <property type="entry name" value="HIRAN"/>
</dbReference>
<keyword evidence="7" id="KW-0347">Helicase</keyword>
<dbReference type="GO" id="GO:0005524">
    <property type="term" value="F:ATP binding"/>
    <property type="evidence" value="ECO:0007669"/>
    <property type="project" value="UniProtKB-KW"/>
</dbReference>
<keyword evidence="17" id="KW-1185">Reference proteome</keyword>
<comment type="similarity">
    <text evidence="2">Belongs to the SNF2/RAD54 helicase family.</text>
</comment>
<dbReference type="SMART" id="SM00490">
    <property type="entry name" value="HELICc"/>
    <property type="match status" value="1"/>
</dbReference>
<evidence type="ECO:0000313" key="17">
    <source>
        <dbReference type="Proteomes" id="UP001164286"/>
    </source>
</evidence>
<dbReference type="Gene3D" id="3.30.40.10">
    <property type="entry name" value="Zinc/RING finger domain, C3HC4 (zinc finger)"/>
    <property type="match status" value="1"/>
</dbReference>
<dbReference type="InterPro" id="IPR050628">
    <property type="entry name" value="SNF2_RAD54_helicase_TF"/>
</dbReference>
<keyword evidence="4" id="KW-0547">Nucleotide-binding</keyword>
<keyword evidence="10" id="KW-0539">Nucleus</keyword>
<dbReference type="GO" id="GO:0005634">
    <property type="term" value="C:nucleus"/>
    <property type="evidence" value="ECO:0007669"/>
    <property type="project" value="UniProtKB-SubCell"/>
</dbReference>
<dbReference type="Pfam" id="PF13639">
    <property type="entry name" value="zf-RING_2"/>
    <property type="match status" value="1"/>
</dbReference>
<sequence length="901" mass="99089">MGTKRAAPPLPSATQARREQSADLEAEEEEADQRRGNEVELDELYGTIRSDVVGIQYYRGLVGRGEYVMLRREPTNQYDKNAIQVVNGASLQVGHIPRGVALKLAGMMDDGLLIVEGRMIGQNLDMAKRFVLPIDINIYAKPSLREVLDPELTRAFGSAFNRPPPIPAVIPVATQPIVAPSQGNIRPPPGAGPSRAELEKAQELKRLMDGLSKVKNDDQSHGIMDALVKDMDVMGLPLHPDPPGLAKGNLHVNLLPHQSQALQWMIERENPKLPAVGEPPVQFWSRRAQGGREHWFNMATQSPQTETPVLGRGGIIADGMGLGKTLTTLALTLATKSEPLAAGEANATLIVCPLSVLGNWEKQIKDHVVSGNLSVYTYHGATKGITAAKLAKYDVVLTTYQTVATDITGKVDRSKQYYDSDDDNKSSQKGKKKQKTASKILSTVQWRRIVADEGHVLKNPKSHMTQAYAGLKAARRWICTGTPIVNSPADLGSLLTCIQVCKPLDQANFFKSILLRPLKAGDPMAANTLQAIVGQSLLRRNKDSRNARGEKLVELPPIDFFECIIPLDEETRALYDEISDVSRSRFNNTLRTGEGRGSVLAMITRLRQLCLSKDLVPQSFLDEMRNPTPAQGEAVSAMSIPEEQRQEIINKLKVALADAEECAICSDTMARDEARITDCGHPGCIGCLSAWLVKASTCPICRHFITLGSLFALPPDESDYIEPAQEVKPIKSAKIDELCKYLTSFHLTEKSLVFSQFTGFLNHVEAALEEAGVACCRFDGSMPQRKRQQVIDNFQRPRDATDDESNPQVMLISLKSGAVGLNLTAASNVFLLGQKKDVRVFQLIAENTIESKVLDIQRRKDDLVATAFEKTSKEIVQTKKKGKFEDLRELFGVDPSQKVAD</sequence>
<keyword evidence="5 11" id="KW-0863">Zinc-finger</keyword>
<dbReference type="Pfam" id="PF08797">
    <property type="entry name" value="HIRAN"/>
    <property type="match status" value="1"/>
</dbReference>
<dbReference type="SUPFAM" id="SSF57850">
    <property type="entry name" value="RING/U-box"/>
    <property type="match status" value="1"/>
</dbReference>
<dbReference type="PROSITE" id="PS51192">
    <property type="entry name" value="HELICASE_ATP_BIND_1"/>
    <property type="match status" value="1"/>
</dbReference>
<dbReference type="PANTHER" id="PTHR45626">
    <property type="entry name" value="TRANSCRIPTION TERMINATION FACTOR 2-RELATED"/>
    <property type="match status" value="1"/>
</dbReference>
<dbReference type="Gene3D" id="3.30.70.2330">
    <property type="match status" value="1"/>
</dbReference>
<dbReference type="RefSeq" id="XP_052949136.1">
    <property type="nucleotide sequence ID" value="XM_053090715.1"/>
</dbReference>
<feature type="compositionally biased region" description="Basic and acidic residues" evidence="12">
    <location>
        <begin position="417"/>
        <end position="426"/>
    </location>
</feature>
<dbReference type="InterPro" id="IPR049730">
    <property type="entry name" value="SNF2/RAD54-like_C"/>
</dbReference>
<dbReference type="PANTHER" id="PTHR45626:SF17">
    <property type="entry name" value="HELICASE-LIKE TRANSCRIPTION FACTOR"/>
    <property type="match status" value="1"/>
</dbReference>
<organism evidence="16 17">
    <name type="scientific">Dioszegia hungarica</name>
    <dbReference type="NCBI Taxonomy" id="4972"/>
    <lineage>
        <taxon>Eukaryota</taxon>
        <taxon>Fungi</taxon>
        <taxon>Dikarya</taxon>
        <taxon>Basidiomycota</taxon>
        <taxon>Agaricomycotina</taxon>
        <taxon>Tremellomycetes</taxon>
        <taxon>Tremellales</taxon>
        <taxon>Bulleribasidiaceae</taxon>
        <taxon>Dioszegia</taxon>
    </lineage>
</organism>
<dbReference type="GO" id="GO:0003676">
    <property type="term" value="F:nucleic acid binding"/>
    <property type="evidence" value="ECO:0007669"/>
    <property type="project" value="InterPro"/>
</dbReference>
<dbReference type="PROSITE" id="PS50089">
    <property type="entry name" value="ZF_RING_2"/>
    <property type="match status" value="1"/>
</dbReference>
<dbReference type="InterPro" id="IPR013083">
    <property type="entry name" value="Znf_RING/FYVE/PHD"/>
</dbReference>
<evidence type="ECO:0000256" key="3">
    <source>
        <dbReference type="ARBA" id="ARBA00022723"/>
    </source>
</evidence>
<feature type="region of interest" description="Disordered" evidence="12">
    <location>
        <begin position="1"/>
        <end position="38"/>
    </location>
</feature>
<dbReference type="Pfam" id="PF00271">
    <property type="entry name" value="Helicase_C"/>
    <property type="match status" value="1"/>
</dbReference>
<reference evidence="16" key="1">
    <citation type="journal article" date="2022" name="G3 (Bethesda)">
        <title>High quality genome of the basidiomycete yeast Dioszegia hungarica PDD-24b-2 isolated from cloud water.</title>
        <authorList>
            <person name="Jarrige D."/>
            <person name="Haridas S."/>
            <person name="Bleykasten-Grosshans C."/>
            <person name="Joly M."/>
            <person name="Nadalig T."/>
            <person name="Sancelme M."/>
            <person name="Vuilleumier S."/>
            <person name="Grigoriev I.V."/>
            <person name="Amato P."/>
            <person name="Bringel F."/>
        </authorList>
    </citation>
    <scope>NUCLEOTIDE SEQUENCE</scope>
    <source>
        <strain evidence="16">PDD-24b-2</strain>
    </source>
</reference>
<evidence type="ECO:0000259" key="13">
    <source>
        <dbReference type="PROSITE" id="PS50089"/>
    </source>
</evidence>
<dbReference type="SMART" id="SM00184">
    <property type="entry name" value="RING"/>
    <property type="match status" value="1"/>
</dbReference>
<dbReference type="PROSITE" id="PS51194">
    <property type="entry name" value="HELICASE_CTER"/>
    <property type="match status" value="1"/>
</dbReference>
<dbReference type="SMART" id="SM00910">
    <property type="entry name" value="HIRAN"/>
    <property type="match status" value="1"/>
</dbReference>
<evidence type="ECO:0000313" key="16">
    <source>
        <dbReference type="EMBL" id="KAI9639359.1"/>
    </source>
</evidence>
<dbReference type="InterPro" id="IPR014001">
    <property type="entry name" value="Helicase_ATP-bd"/>
</dbReference>
<dbReference type="SMART" id="SM00487">
    <property type="entry name" value="DEXDc"/>
    <property type="match status" value="1"/>
</dbReference>